<proteinExistence type="predicted"/>
<reference evidence="2" key="1">
    <citation type="journal article" date="2019" name="Int. J. Syst. Evol. Microbiol.">
        <title>The Global Catalogue of Microorganisms (GCM) 10K type strain sequencing project: providing services to taxonomists for standard genome sequencing and annotation.</title>
        <authorList>
            <consortium name="The Broad Institute Genomics Platform"/>
            <consortium name="The Broad Institute Genome Sequencing Center for Infectious Disease"/>
            <person name="Wu L."/>
            <person name="Ma J."/>
        </authorList>
    </citation>
    <scope>NUCLEOTIDE SEQUENCE [LARGE SCALE GENOMIC DNA]</scope>
    <source>
        <strain evidence="2">NBRC 105857</strain>
    </source>
</reference>
<evidence type="ECO:0000313" key="2">
    <source>
        <dbReference type="Proteomes" id="UP001156664"/>
    </source>
</evidence>
<keyword evidence="2" id="KW-1185">Reference proteome</keyword>
<comment type="caution">
    <text evidence="1">The sequence shown here is derived from an EMBL/GenBank/DDBJ whole genome shotgun (WGS) entry which is preliminary data.</text>
</comment>
<evidence type="ECO:0008006" key="3">
    <source>
        <dbReference type="Google" id="ProtNLM"/>
    </source>
</evidence>
<sequence>MKLDELVQIIENAGGCEWAQESAVDLLPKINHLEATGGFEKLFKQLRQAKEPGDFRGRVLEVNFAGQFLKYHGNLRYEAKQGRPGDIDFCWQVNDHKVFIEMKLLQEDQKTKAQIQSQTMQRGVFFICRDNDHIDIVRLQRDIINKATIKKFDPVPKPGTLNFVAIDLTEIELGMVDLSDCLLAVGGNPLVLQYGHHSHTVSDVVGVFESKTRPFSPAELAWVREIHAIPNDQPHPRDYIHGVIFLNRSPANKALLGYELRARLIINQHLPIERSVLDQVIGEFYKAIPFADAKQTQRSEYAGSR</sequence>
<dbReference type="RefSeq" id="WP_284282004.1">
    <property type="nucleotide sequence ID" value="NZ_BSOJ01000029.1"/>
</dbReference>
<evidence type="ECO:0000313" key="1">
    <source>
        <dbReference type="EMBL" id="GLR27256.1"/>
    </source>
</evidence>
<name>A0ABQ5YTL8_9BURK</name>
<dbReference type="EMBL" id="BSOJ01000029">
    <property type="protein sequence ID" value="GLR27256.1"/>
    <property type="molecule type" value="Genomic_DNA"/>
</dbReference>
<protein>
    <recommendedName>
        <fullName evidence="3">Restriction endonuclease</fullName>
    </recommendedName>
</protein>
<organism evidence="1 2">
    <name type="scientific">Limnobacter litoralis</name>
    <dbReference type="NCBI Taxonomy" id="481366"/>
    <lineage>
        <taxon>Bacteria</taxon>
        <taxon>Pseudomonadati</taxon>
        <taxon>Pseudomonadota</taxon>
        <taxon>Betaproteobacteria</taxon>
        <taxon>Burkholderiales</taxon>
        <taxon>Burkholderiaceae</taxon>
        <taxon>Limnobacter</taxon>
    </lineage>
</organism>
<accession>A0ABQ5YTL8</accession>
<dbReference type="Proteomes" id="UP001156664">
    <property type="component" value="Unassembled WGS sequence"/>
</dbReference>
<gene>
    <name evidence="1" type="ORF">GCM10007875_23470</name>
</gene>